<reference evidence="3" key="1">
    <citation type="journal article" date="2011" name="Proc. Natl. Acad. Sci. U.S.A.">
        <title>Obligate biotrophy features unraveled by the genomic analysis of rust fungi.</title>
        <authorList>
            <person name="Duplessis S."/>
            <person name="Cuomo C.A."/>
            <person name="Lin Y.-C."/>
            <person name="Aerts A."/>
            <person name="Tisserant E."/>
            <person name="Veneault-Fourrey C."/>
            <person name="Joly D.L."/>
            <person name="Hacquard S."/>
            <person name="Amselem J."/>
            <person name="Cantarel B.L."/>
            <person name="Chiu R."/>
            <person name="Coutinho P.M."/>
            <person name="Feau N."/>
            <person name="Field M."/>
            <person name="Frey P."/>
            <person name="Gelhaye E."/>
            <person name="Goldberg J."/>
            <person name="Grabherr M.G."/>
            <person name="Kodira C.D."/>
            <person name="Kohler A."/>
            <person name="Kuees U."/>
            <person name="Lindquist E.A."/>
            <person name="Lucas S.M."/>
            <person name="Mago R."/>
            <person name="Mauceli E."/>
            <person name="Morin E."/>
            <person name="Murat C."/>
            <person name="Pangilinan J.L."/>
            <person name="Park R."/>
            <person name="Pearson M."/>
            <person name="Quesneville H."/>
            <person name="Rouhier N."/>
            <person name="Sakthikumar S."/>
            <person name="Salamov A.A."/>
            <person name="Schmutz J."/>
            <person name="Selles B."/>
            <person name="Shapiro H."/>
            <person name="Tanguay P."/>
            <person name="Tuskan G.A."/>
            <person name="Henrissat B."/>
            <person name="Van de Peer Y."/>
            <person name="Rouze P."/>
            <person name="Ellis J.G."/>
            <person name="Dodds P.N."/>
            <person name="Schein J.E."/>
            <person name="Zhong S."/>
            <person name="Hamelin R.C."/>
            <person name="Grigoriev I.V."/>
            <person name="Szabo L.J."/>
            <person name="Martin F."/>
        </authorList>
    </citation>
    <scope>NUCLEOTIDE SEQUENCE [LARGE SCALE GENOMIC DNA]</scope>
    <source>
        <strain evidence="3">98AG31 / pathotype 3-4-7</strain>
    </source>
</reference>
<name>F4RE19_MELLP</name>
<dbReference type="GeneID" id="18929697"/>
<evidence type="ECO:0000313" key="2">
    <source>
        <dbReference type="EMBL" id="EGG09518.1"/>
    </source>
</evidence>
<dbReference type="VEuPathDB" id="FungiDB:MELLADRAFT_61218"/>
<sequence length="576" mass="64886">MRAQTAFDGRRNGPALDAQFERQSLGGSEKSERPAGFQKSDPQRQSAPSSIGQVDGLQVLNGENQQLESRSLGLEHLREEKGFQSFDISSSTERKPSTSTSNHDKRRAGPSDDQGGRDSSEDLELTILPLDRELMNPVLHHLKLYLDPIVLSHERLLGEIHTIEELVKNIYDSKRIDTLDRTISGLIKNVNEQVRVLNQSEELLLMRSHNEEVIKLLSNIALKQNSRGNSTNKEVEEQTRELPPHMREPQGRVQSEQKMTVQKRESPGLQPPPTGDESWLQPAESSGHTDKGKNRETPFKKEGSPDYEFKMFDLLKKELVTQRKRLQAAQPSATDEQVVDKMLDQCSGNLDHAVRSRLGSNTDFVNFTTVFEAVVKRTTIGRDRPISKPAQDWKTQATSGSNTTQRPATAKPTVTRVPGKCDTCGSTEAGHDFRACRRKSKNINVIEEDIEEEPHSPTGEELEIIFNDDHDSLYDDGEYRVIQDDSSRTAGILDVEKAFEVMDISCLEGTIAKGPAFIEQRTNTEILGSPFLNTMCNSWKMNMLIDTGACHSLITPRILDKIWMHWEREVRAPEQI</sequence>
<feature type="compositionally biased region" description="Basic and acidic residues" evidence="1">
    <location>
        <begin position="233"/>
        <end position="250"/>
    </location>
</feature>
<gene>
    <name evidence="2" type="ORF">MELLADRAFT_61218</name>
</gene>
<feature type="region of interest" description="Disordered" evidence="1">
    <location>
        <begin position="383"/>
        <end position="417"/>
    </location>
</feature>
<feature type="compositionally biased region" description="Basic and acidic residues" evidence="1">
    <location>
        <begin position="107"/>
        <end position="120"/>
    </location>
</feature>
<feature type="region of interest" description="Disordered" evidence="1">
    <location>
        <begin position="83"/>
        <end position="120"/>
    </location>
</feature>
<feature type="region of interest" description="Disordered" evidence="1">
    <location>
        <begin position="1"/>
        <end position="65"/>
    </location>
</feature>
<dbReference type="RefSeq" id="XP_007407245.1">
    <property type="nucleotide sequence ID" value="XM_007407183.1"/>
</dbReference>
<dbReference type="KEGG" id="mlr:MELLADRAFT_61218"/>
<dbReference type="AlphaFoldDB" id="F4RE19"/>
<dbReference type="EMBL" id="GL883097">
    <property type="protein sequence ID" value="EGG09518.1"/>
    <property type="molecule type" value="Genomic_DNA"/>
</dbReference>
<feature type="compositionally biased region" description="Basic and acidic residues" evidence="1">
    <location>
        <begin position="287"/>
        <end position="305"/>
    </location>
</feature>
<feature type="compositionally biased region" description="Polar residues" evidence="1">
    <location>
        <begin position="86"/>
        <end position="101"/>
    </location>
</feature>
<feature type="compositionally biased region" description="Polar residues" evidence="1">
    <location>
        <begin position="393"/>
        <end position="407"/>
    </location>
</feature>
<dbReference type="InParanoid" id="F4RE19"/>
<protein>
    <submittedName>
        <fullName evidence="2">Uncharacterized protein</fullName>
    </submittedName>
</protein>
<evidence type="ECO:0000313" key="3">
    <source>
        <dbReference type="Proteomes" id="UP000001072"/>
    </source>
</evidence>
<evidence type="ECO:0000256" key="1">
    <source>
        <dbReference type="SAM" id="MobiDB-lite"/>
    </source>
</evidence>
<organism evidence="3">
    <name type="scientific">Melampsora larici-populina (strain 98AG31 / pathotype 3-4-7)</name>
    <name type="common">Poplar leaf rust fungus</name>
    <dbReference type="NCBI Taxonomy" id="747676"/>
    <lineage>
        <taxon>Eukaryota</taxon>
        <taxon>Fungi</taxon>
        <taxon>Dikarya</taxon>
        <taxon>Basidiomycota</taxon>
        <taxon>Pucciniomycotina</taxon>
        <taxon>Pucciniomycetes</taxon>
        <taxon>Pucciniales</taxon>
        <taxon>Melampsoraceae</taxon>
        <taxon>Melampsora</taxon>
    </lineage>
</organism>
<dbReference type="Proteomes" id="UP000001072">
    <property type="component" value="Unassembled WGS sequence"/>
</dbReference>
<keyword evidence="3" id="KW-1185">Reference proteome</keyword>
<feature type="compositionally biased region" description="Polar residues" evidence="1">
    <location>
        <begin position="43"/>
        <end position="52"/>
    </location>
</feature>
<feature type="region of interest" description="Disordered" evidence="1">
    <location>
        <begin position="225"/>
        <end position="305"/>
    </location>
</feature>
<dbReference type="OrthoDB" id="3250101at2759"/>
<accession>F4RE19</accession>
<dbReference type="HOGENOM" id="CLU_395911_0_0_1"/>
<proteinExistence type="predicted"/>